<dbReference type="PROSITE" id="PS50041">
    <property type="entry name" value="C_TYPE_LECTIN_2"/>
    <property type="match status" value="1"/>
</dbReference>
<keyword evidence="1" id="KW-1015">Disulfide bond</keyword>
<dbReference type="PROSITE" id="PS00615">
    <property type="entry name" value="C_TYPE_LECTIN_1"/>
    <property type="match status" value="1"/>
</dbReference>
<dbReference type="Ensembl" id="ENSDCDT00010033069.1">
    <property type="protein sequence ID" value="ENSDCDP00010026675.1"/>
    <property type="gene ID" value="ENSDCDG00010016966.1"/>
</dbReference>
<reference evidence="3 4" key="1">
    <citation type="submission" date="2020-06" db="EMBL/GenBank/DDBJ databases">
        <authorList>
            <consortium name="Wellcome Sanger Institute Data Sharing"/>
        </authorList>
    </citation>
    <scope>NUCLEOTIDE SEQUENCE [LARGE SCALE GENOMIC DNA]</scope>
</reference>
<dbReference type="PANTHER" id="PTHR45784">
    <property type="entry name" value="C-TYPE LECTIN DOMAIN FAMILY 20 MEMBER A-RELATED"/>
    <property type="match status" value="1"/>
</dbReference>
<dbReference type="InterPro" id="IPR001304">
    <property type="entry name" value="C-type_lectin-like"/>
</dbReference>
<dbReference type="AlphaFoldDB" id="A0AAY4C0H2"/>
<dbReference type="InterPro" id="IPR018378">
    <property type="entry name" value="C-type_lectin_CS"/>
</dbReference>
<reference evidence="3" key="2">
    <citation type="submission" date="2025-08" db="UniProtKB">
        <authorList>
            <consortium name="Ensembl"/>
        </authorList>
    </citation>
    <scope>IDENTIFICATION</scope>
</reference>
<evidence type="ECO:0000313" key="4">
    <source>
        <dbReference type="Proteomes" id="UP000694580"/>
    </source>
</evidence>
<feature type="domain" description="C-type lectin" evidence="2">
    <location>
        <begin position="62"/>
        <end position="169"/>
    </location>
</feature>
<dbReference type="PANTHER" id="PTHR45784:SF3">
    <property type="entry name" value="C-TYPE LECTIN DOMAIN FAMILY 4 MEMBER K-LIKE-RELATED"/>
    <property type="match status" value="1"/>
</dbReference>
<reference evidence="3" key="3">
    <citation type="submission" date="2025-09" db="UniProtKB">
        <authorList>
            <consortium name="Ensembl"/>
        </authorList>
    </citation>
    <scope>IDENTIFICATION</scope>
</reference>
<keyword evidence="4" id="KW-1185">Reference proteome</keyword>
<dbReference type="InterPro" id="IPR016187">
    <property type="entry name" value="CTDL_fold"/>
</dbReference>
<name>A0AAY4C0H2_9TELE</name>
<sequence>MQCLNCKATVFSFHLCKDAVTAEGYGKQFRKERENYESICLYPNGSRETHISSDRTKLPLTSRNNVYVPVFTPMPWSQARQYCRSNYTDLATIPSSTAQQEMFSLTPAMAYWIGLFRDAWEWANGDQSTFRQWATVPPSNVSVEACAAVDMNGLWHSLSCSSYLPFICQMGEL</sequence>
<dbReference type="Pfam" id="PF00059">
    <property type="entry name" value="Lectin_C"/>
    <property type="match status" value="1"/>
</dbReference>
<proteinExistence type="predicted"/>
<dbReference type="Proteomes" id="UP000694580">
    <property type="component" value="Chromosome 17"/>
</dbReference>
<accession>A0AAY4C0H2</accession>
<dbReference type="GeneTree" id="ENSGT01120000275947"/>
<evidence type="ECO:0000259" key="2">
    <source>
        <dbReference type="PROSITE" id="PS50041"/>
    </source>
</evidence>
<evidence type="ECO:0000256" key="1">
    <source>
        <dbReference type="ARBA" id="ARBA00023157"/>
    </source>
</evidence>
<dbReference type="SUPFAM" id="SSF56436">
    <property type="entry name" value="C-type lectin-like"/>
    <property type="match status" value="1"/>
</dbReference>
<dbReference type="SMART" id="SM00034">
    <property type="entry name" value="CLECT"/>
    <property type="match status" value="1"/>
</dbReference>
<protein>
    <recommendedName>
        <fullName evidence="2">C-type lectin domain-containing protein</fullName>
    </recommendedName>
</protein>
<dbReference type="Gene3D" id="3.10.100.10">
    <property type="entry name" value="Mannose-Binding Protein A, subunit A"/>
    <property type="match status" value="1"/>
</dbReference>
<dbReference type="InterPro" id="IPR016186">
    <property type="entry name" value="C-type_lectin-like/link_sf"/>
</dbReference>
<evidence type="ECO:0000313" key="3">
    <source>
        <dbReference type="Ensembl" id="ENSDCDP00010026675.1"/>
    </source>
</evidence>
<organism evidence="3 4">
    <name type="scientific">Denticeps clupeoides</name>
    <name type="common">denticle herring</name>
    <dbReference type="NCBI Taxonomy" id="299321"/>
    <lineage>
        <taxon>Eukaryota</taxon>
        <taxon>Metazoa</taxon>
        <taxon>Chordata</taxon>
        <taxon>Craniata</taxon>
        <taxon>Vertebrata</taxon>
        <taxon>Euteleostomi</taxon>
        <taxon>Actinopterygii</taxon>
        <taxon>Neopterygii</taxon>
        <taxon>Teleostei</taxon>
        <taxon>Clupei</taxon>
        <taxon>Clupeiformes</taxon>
        <taxon>Denticipitoidei</taxon>
        <taxon>Denticipitidae</taxon>
        <taxon>Denticeps</taxon>
    </lineage>
</organism>